<comment type="catalytic activity">
    <reaction evidence="15">
        <text>L-arginyl-L-alpha-amino acid(out) = L-arginyl-L-alpha-amino acid(in)</text>
        <dbReference type="Rhea" id="RHEA:79371"/>
        <dbReference type="ChEBI" id="CHEBI:84315"/>
    </reaction>
</comment>
<comment type="catalytic activity">
    <reaction evidence="17">
        <text>L-arginyl-glycine(out) = L-arginyl-glycine(in)</text>
        <dbReference type="Rhea" id="RHEA:79391"/>
        <dbReference type="ChEBI" id="CHEBI:229955"/>
    </reaction>
</comment>
<sequence length="695" mass="74278">MAPRPEPPEGLAEHDAVRRRRGIDMVEEERSLLGLDVVEIYDVKHDAHLDDHKDVLGADGRRSAWIVMILGAFQLFACYYASDVPSALHDQLEASFANGSSHALSFNTFFGLIYSVYSVPNIIIPLGGGMLVDRFGPAWMSLIFSSTLMAGQILVWIGVFARIENLVLLGRFVYGSGAESLCVSVSACLASWFHGSPHLALAMGISLSISRFGSVTTNVLSPMVARRAGVHMSFLVSIAVIGLCLPSAAYVLRLERRREELQASRAAAAAAASAGADAGAGTSPGTSTRPQLTIAHTWHSLRRWPASYWLLLVSCMAIYGTIMPFNNVASAFLIERICGGECCADGQISCAAHVSAESRASVLMGVPFAISAVGVPCLAFVVDRIGHRASFILCAAVTILFVHLLLALTALNAVVPLVLQGIGYTIFCTTLWPSITLVAPGDVGTAMGVVTAAQNLALAIVPLGVAGIHASSGTFRTAEYLFISLASVGIVSGTLLNIYDARVAHGLLNQARGSRAEPTLDKEDVAYCFGRKTESRDMLRQAKGRTPVQRCTMAETKGPEDAQSAGGRKDPRDEARAYLKKHNILGLFNELGSAVVFERPENVHEFLAAKLQDLAAKRKDGAQSSIFTDQDLETLFEMYDTGKSGTLGKDAFLSAVSALGTTPDKRKAPEGPLSKAEFVAYCKHELLIAGKDPCM</sequence>
<evidence type="ECO:0000256" key="24">
    <source>
        <dbReference type="ARBA" id="ARBA00046376"/>
    </source>
</evidence>
<feature type="transmembrane region" description="Helical" evidence="26">
    <location>
        <begin position="389"/>
        <end position="411"/>
    </location>
</feature>
<comment type="catalytic activity">
    <reaction evidence="20">
        <text>L-lysyl-glycine(out) = L-lysyl-glycine(in)</text>
        <dbReference type="Rhea" id="RHEA:79407"/>
        <dbReference type="ChEBI" id="CHEBI:191202"/>
    </reaction>
</comment>
<evidence type="ECO:0000256" key="21">
    <source>
        <dbReference type="ARBA" id="ARBA00044985"/>
    </source>
</evidence>
<comment type="catalytic activity">
    <reaction evidence="18">
        <text>L-histidyl-L-alpha-amino acid(out) = L-histidyl-L-alpha-amino acid(in)</text>
        <dbReference type="Rhea" id="RHEA:79379"/>
        <dbReference type="ChEBI" id="CHEBI:229964"/>
    </reaction>
</comment>
<evidence type="ECO:0000256" key="17">
    <source>
        <dbReference type="ARBA" id="ARBA00044903"/>
    </source>
</evidence>
<evidence type="ECO:0000256" key="14">
    <source>
        <dbReference type="ARBA" id="ARBA00044898"/>
    </source>
</evidence>
<comment type="function">
    <text evidence="23">Lysosomal dipeptide uniporter that selectively exports lysine, arginine or histidine-containing dipeptides with a net positive charge from the lysosome lumen into the cytosol. Could play a role in a specific type of protein O-glycosylation indirectly regulating macrophages migration and tissue invasion. Also essential for liver homeostasis.</text>
</comment>
<dbReference type="GO" id="GO:0022857">
    <property type="term" value="F:transmembrane transporter activity"/>
    <property type="evidence" value="ECO:0007669"/>
    <property type="project" value="InterPro"/>
</dbReference>
<feature type="transmembrane region" description="Helical" evidence="26">
    <location>
        <begin position="417"/>
        <end position="439"/>
    </location>
</feature>
<dbReference type="InterPro" id="IPR011992">
    <property type="entry name" value="EF-hand-dom_pair"/>
</dbReference>
<feature type="transmembrane region" description="Helical" evidence="26">
    <location>
        <begin position="306"/>
        <end position="325"/>
    </location>
</feature>
<dbReference type="InterPro" id="IPR052187">
    <property type="entry name" value="MFSD1"/>
</dbReference>
<evidence type="ECO:0000256" key="13">
    <source>
        <dbReference type="ARBA" id="ARBA00044893"/>
    </source>
</evidence>
<evidence type="ECO:0000256" key="4">
    <source>
        <dbReference type="ARBA" id="ARBA00022692"/>
    </source>
</evidence>
<feature type="transmembrane region" description="Helical" evidence="26">
    <location>
        <begin position="102"/>
        <end position="126"/>
    </location>
</feature>
<dbReference type="GO" id="GO:0005509">
    <property type="term" value="F:calcium ion binding"/>
    <property type="evidence" value="ECO:0007669"/>
    <property type="project" value="InterPro"/>
</dbReference>
<evidence type="ECO:0000256" key="10">
    <source>
        <dbReference type="ARBA" id="ARBA00044881"/>
    </source>
</evidence>
<evidence type="ECO:0000256" key="2">
    <source>
        <dbReference type="ARBA" id="ARBA00008335"/>
    </source>
</evidence>
<dbReference type="InterPro" id="IPR020846">
    <property type="entry name" value="MFS_dom"/>
</dbReference>
<gene>
    <name evidence="29" type="ORF">FCC1311_065892</name>
</gene>
<name>A0A2R5GHK6_9STRA</name>
<dbReference type="PROSITE" id="PS50222">
    <property type="entry name" value="EF_HAND_2"/>
    <property type="match status" value="1"/>
</dbReference>
<feature type="domain" description="EF-hand" evidence="27">
    <location>
        <begin position="627"/>
        <end position="662"/>
    </location>
</feature>
<dbReference type="InterPro" id="IPR011701">
    <property type="entry name" value="MFS"/>
</dbReference>
<evidence type="ECO:0000256" key="11">
    <source>
        <dbReference type="ARBA" id="ARBA00044884"/>
    </source>
</evidence>
<feature type="transmembrane region" description="Helical" evidence="26">
    <location>
        <begin position="480"/>
        <end position="499"/>
    </location>
</feature>
<evidence type="ECO:0000256" key="6">
    <source>
        <dbReference type="ARBA" id="ARBA00023136"/>
    </source>
</evidence>
<dbReference type="InterPro" id="IPR036259">
    <property type="entry name" value="MFS_trans_sf"/>
</dbReference>
<evidence type="ECO:0000256" key="5">
    <source>
        <dbReference type="ARBA" id="ARBA00022989"/>
    </source>
</evidence>
<dbReference type="InParanoid" id="A0A2R5GHK6"/>
<keyword evidence="5 26" id="KW-1133">Transmembrane helix</keyword>
<feature type="transmembrane region" description="Helical" evidence="26">
    <location>
        <begin position="172"/>
        <end position="192"/>
    </location>
</feature>
<evidence type="ECO:0000256" key="20">
    <source>
        <dbReference type="ARBA" id="ARBA00044924"/>
    </source>
</evidence>
<evidence type="ECO:0000256" key="15">
    <source>
        <dbReference type="ARBA" id="ARBA00044899"/>
    </source>
</evidence>
<evidence type="ECO:0000256" key="3">
    <source>
        <dbReference type="ARBA" id="ARBA00022448"/>
    </source>
</evidence>
<comment type="catalytic activity">
    <reaction evidence="10">
        <text>L-alpha-aminoacyl-L-arginine(out) = L-alpha-aminoacyl-L-arginine(in)</text>
        <dbReference type="Rhea" id="RHEA:79367"/>
        <dbReference type="ChEBI" id="CHEBI:229968"/>
    </reaction>
</comment>
<keyword evidence="6 26" id="KW-0472">Membrane</keyword>
<comment type="catalytic activity">
    <reaction evidence="14">
        <text>L-aspartyl-L-lysine(out) = L-aspartyl-L-lysine(in)</text>
        <dbReference type="Rhea" id="RHEA:79411"/>
        <dbReference type="ChEBI" id="CHEBI:229953"/>
    </reaction>
</comment>
<evidence type="ECO:0000256" key="8">
    <source>
        <dbReference type="ARBA" id="ARBA00044876"/>
    </source>
</evidence>
<comment type="caution">
    <text evidence="29">The sequence shown here is derived from an EMBL/GenBank/DDBJ whole genome shotgun (WGS) entry which is preliminary data.</text>
</comment>
<evidence type="ECO:0000256" key="12">
    <source>
        <dbReference type="ARBA" id="ARBA00044891"/>
    </source>
</evidence>
<dbReference type="Pfam" id="PF07690">
    <property type="entry name" value="MFS_1"/>
    <property type="match status" value="2"/>
</dbReference>
<dbReference type="CDD" id="cd22961">
    <property type="entry name" value="DD_TEX55-like"/>
    <property type="match status" value="1"/>
</dbReference>
<dbReference type="Gene3D" id="1.20.1250.20">
    <property type="entry name" value="MFS general substrate transporter like domains"/>
    <property type="match status" value="2"/>
</dbReference>
<dbReference type="EMBL" id="BEYU01000075">
    <property type="protein sequence ID" value="GBG30370.1"/>
    <property type="molecule type" value="Genomic_DNA"/>
</dbReference>
<evidence type="ECO:0000256" key="18">
    <source>
        <dbReference type="ARBA" id="ARBA00044912"/>
    </source>
</evidence>
<comment type="similarity">
    <text evidence="2">Belongs to the major facilitator superfamily.</text>
</comment>
<keyword evidence="3" id="KW-0813">Transport</keyword>
<dbReference type="Proteomes" id="UP000241890">
    <property type="component" value="Unassembled WGS sequence"/>
</dbReference>
<feature type="transmembrane region" description="Helical" evidence="26">
    <location>
        <begin position="63"/>
        <end position="82"/>
    </location>
</feature>
<keyword evidence="30" id="KW-1185">Reference proteome</keyword>
<evidence type="ECO:0000256" key="23">
    <source>
        <dbReference type="ARBA" id="ARBA00045709"/>
    </source>
</evidence>
<feature type="transmembrane region" description="Helical" evidence="26">
    <location>
        <begin position="446"/>
        <end position="468"/>
    </location>
</feature>
<dbReference type="AlphaFoldDB" id="A0A2R5GHK6"/>
<feature type="region of interest" description="Disordered" evidence="25">
    <location>
        <begin position="541"/>
        <end position="573"/>
    </location>
</feature>
<evidence type="ECO:0000256" key="9">
    <source>
        <dbReference type="ARBA" id="ARBA00044878"/>
    </source>
</evidence>
<dbReference type="PANTHER" id="PTHR23512">
    <property type="entry name" value="MAJOR FACILITATOR SUPERFAMILY DOMAIN-CONTAINING PROTEIN 1"/>
    <property type="match status" value="1"/>
</dbReference>
<feature type="transmembrane region" description="Helical" evidence="26">
    <location>
        <begin position="232"/>
        <end position="252"/>
    </location>
</feature>
<evidence type="ECO:0000256" key="25">
    <source>
        <dbReference type="SAM" id="MobiDB-lite"/>
    </source>
</evidence>
<organism evidence="29 30">
    <name type="scientific">Hondaea fermentalgiana</name>
    <dbReference type="NCBI Taxonomy" id="2315210"/>
    <lineage>
        <taxon>Eukaryota</taxon>
        <taxon>Sar</taxon>
        <taxon>Stramenopiles</taxon>
        <taxon>Bigyra</taxon>
        <taxon>Labyrinthulomycetes</taxon>
        <taxon>Thraustochytrida</taxon>
        <taxon>Thraustochytriidae</taxon>
        <taxon>Hondaea</taxon>
    </lineage>
</organism>
<evidence type="ECO:0000256" key="1">
    <source>
        <dbReference type="ARBA" id="ARBA00004155"/>
    </source>
</evidence>
<evidence type="ECO:0000259" key="27">
    <source>
        <dbReference type="PROSITE" id="PS50222"/>
    </source>
</evidence>
<accession>A0A2R5GHK6</accession>
<dbReference type="InterPro" id="IPR002048">
    <property type="entry name" value="EF_hand_dom"/>
</dbReference>
<evidence type="ECO:0000256" key="19">
    <source>
        <dbReference type="ARBA" id="ARBA00044919"/>
    </source>
</evidence>
<evidence type="ECO:0000313" key="29">
    <source>
        <dbReference type="EMBL" id="GBG30370.1"/>
    </source>
</evidence>
<evidence type="ECO:0000256" key="22">
    <source>
        <dbReference type="ARBA" id="ARBA00045018"/>
    </source>
</evidence>
<comment type="catalytic activity">
    <reaction evidence="12">
        <text>L-lysyl-L-alpha-amino acid(out) = L-lysyl-L-alpha-amino acid(in)</text>
        <dbReference type="Rhea" id="RHEA:79387"/>
        <dbReference type="ChEBI" id="CHEBI:229965"/>
    </reaction>
</comment>
<feature type="transmembrane region" description="Helical" evidence="26">
    <location>
        <begin position="138"/>
        <end position="160"/>
    </location>
</feature>
<proteinExistence type="inferred from homology"/>
<evidence type="ECO:0000256" key="7">
    <source>
        <dbReference type="ARBA" id="ARBA00023228"/>
    </source>
</evidence>
<feature type="transmembrane region" description="Helical" evidence="26">
    <location>
        <begin position="362"/>
        <end position="382"/>
    </location>
</feature>
<comment type="catalytic activity">
    <reaction evidence="9">
        <text>L-histidyl-glycine(out) = L-histidyl-glycine(in)</text>
        <dbReference type="Rhea" id="RHEA:79395"/>
        <dbReference type="ChEBI" id="CHEBI:229957"/>
    </reaction>
</comment>
<evidence type="ECO:0000256" key="26">
    <source>
        <dbReference type="SAM" id="Phobius"/>
    </source>
</evidence>
<evidence type="ECO:0000313" key="30">
    <source>
        <dbReference type="Proteomes" id="UP000241890"/>
    </source>
</evidence>
<dbReference type="PANTHER" id="PTHR23512:SF3">
    <property type="entry name" value="MAJOR FACILITATOR SUPERFAMILY DOMAIN-CONTAINING PROTEIN 1"/>
    <property type="match status" value="1"/>
</dbReference>
<comment type="catalytic activity">
    <reaction evidence="13">
        <text>L-alpha-aminoacyl-L-lysine(out) = L-alpha-aminoacyl-L-lysine(in)</text>
        <dbReference type="Rhea" id="RHEA:79383"/>
        <dbReference type="ChEBI" id="CHEBI:229966"/>
    </reaction>
</comment>
<dbReference type="SUPFAM" id="SSF47391">
    <property type="entry name" value="Dimerization-anchoring domain of cAMP-dependent PK regulatory subunit"/>
    <property type="match status" value="1"/>
</dbReference>
<reference evidence="29 30" key="1">
    <citation type="submission" date="2017-12" db="EMBL/GenBank/DDBJ databases">
        <title>Sequencing, de novo assembly and annotation of complete genome of a new Thraustochytrid species, strain FCC1311.</title>
        <authorList>
            <person name="Sedici K."/>
            <person name="Godart F."/>
            <person name="Aiese Cigliano R."/>
            <person name="Sanseverino W."/>
            <person name="Barakat M."/>
            <person name="Ortet P."/>
            <person name="Marechal E."/>
            <person name="Cagnac O."/>
            <person name="Amato A."/>
        </authorList>
    </citation>
    <scope>NUCLEOTIDE SEQUENCE [LARGE SCALE GENOMIC DNA]</scope>
</reference>
<dbReference type="PROSITE" id="PS50850">
    <property type="entry name" value="MFS"/>
    <property type="match status" value="1"/>
</dbReference>
<dbReference type="SUPFAM" id="SSF47473">
    <property type="entry name" value="EF-hand"/>
    <property type="match status" value="1"/>
</dbReference>
<comment type="catalytic activity">
    <reaction evidence="11">
        <text>L-alpha-aminoacyl-L-histidine(out) = L-alpha-aminoacyl-L-histidine(in)</text>
        <dbReference type="Rhea" id="RHEA:79375"/>
        <dbReference type="ChEBI" id="CHEBI:229967"/>
    </reaction>
</comment>
<keyword evidence="7" id="KW-0458">Lysosome</keyword>
<comment type="catalytic activity">
    <reaction evidence="16">
        <text>L-lysyl-L-lysine(out) = L-lysyl-L-lysine(in)</text>
        <dbReference type="Rhea" id="RHEA:79403"/>
        <dbReference type="ChEBI" id="CHEBI:229956"/>
    </reaction>
</comment>
<comment type="catalytic activity">
    <reaction evidence="19">
        <text>L-alanyl-L-lysine(out) = L-alanyl-L-lysine(in)</text>
        <dbReference type="Rhea" id="RHEA:79415"/>
        <dbReference type="ChEBI" id="CHEBI:192470"/>
    </reaction>
</comment>
<comment type="subunit">
    <text evidence="24">Homodimer. Interacts with lysosomal protein GLMP (via lumenal domain); the interaction starts while both proteins are still in the endoplasmic reticulum and is required for stabilization of MFSD1 in lysosomes but has no direct effect on its targeting to lysosomes or transporter activity.</text>
</comment>
<protein>
    <recommendedName>
        <fullName evidence="21">Lysosomal dipeptide transporter MFSD1</fullName>
    </recommendedName>
    <alternativeName>
        <fullName evidence="22">Major facilitator superfamily domain-containing protein 1</fullName>
    </alternativeName>
</protein>
<comment type="subcellular location">
    <subcellularLocation>
        <location evidence="1">Lysosome membrane</location>
        <topology evidence="1">Multi-pass membrane protein</topology>
    </subcellularLocation>
</comment>
<evidence type="ECO:0000256" key="16">
    <source>
        <dbReference type="ARBA" id="ARBA00044900"/>
    </source>
</evidence>
<dbReference type="GO" id="GO:0005765">
    <property type="term" value="C:lysosomal membrane"/>
    <property type="evidence" value="ECO:0007669"/>
    <property type="project" value="UniProtKB-SubCell"/>
</dbReference>
<evidence type="ECO:0000259" key="28">
    <source>
        <dbReference type="PROSITE" id="PS50850"/>
    </source>
</evidence>
<dbReference type="SUPFAM" id="SSF103473">
    <property type="entry name" value="MFS general substrate transporter"/>
    <property type="match status" value="1"/>
</dbReference>
<keyword evidence="4 26" id="KW-0812">Transmembrane</keyword>
<comment type="catalytic activity">
    <reaction evidence="8">
        <text>L-lysyl-L-alanine(out) = L-lysyl-L-alanine(in)</text>
        <dbReference type="Rhea" id="RHEA:79399"/>
        <dbReference type="ChEBI" id="CHEBI:229954"/>
    </reaction>
</comment>
<feature type="domain" description="Major facilitator superfamily (MFS) profile" evidence="28">
    <location>
        <begin position="67"/>
        <end position="504"/>
    </location>
</feature>
<dbReference type="OrthoDB" id="424834at2759"/>